<reference evidence="7 8" key="1">
    <citation type="submission" date="2016-10" db="EMBL/GenBank/DDBJ databases">
        <authorList>
            <person name="de Groot N.N."/>
        </authorList>
    </citation>
    <scope>NUCLEOTIDE SEQUENCE [LARGE SCALE GENOMIC DNA]</scope>
    <source>
        <strain evidence="7 8">CGMCC 4.3491</strain>
    </source>
</reference>
<accession>A0A1H3MWN1</accession>
<dbReference type="EMBL" id="FNPZ01000001">
    <property type="protein sequence ID" value="SDY80379.1"/>
    <property type="molecule type" value="Genomic_DNA"/>
</dbReference>
<dbReference type="PRINTS" id="PR00455">
    <property type="entry name" value="HTHTETR"/>
</dbReference>
<keyword evidence="1" id="KW-0678">Repressor</keyword>
<keyword evidence="3 5" id="KW-0238">DNA-binding</keyword>
<dbReference type="PANTHER" id="PTHR30055">
    <property type="entry name" value="HTH-TYPE TRANSCRIPTIONAL REGULATOR RUTR"/>
    <property type="match status" value="1"/>
</dbReference>
<keyword evidence="8" id="KW-1185">Reference proteome</keyword>
<feature type="domain" description="HTH tetR-type" evidence="6">
    <location>
        <begin position="13"/>
        <end position="73"/>
    </location>
</feature>
<evidence type="ECO:0000256" key="1">
    <source>
        <dbReference type="ARBA" id="ARBA00022491"/>
    </source>
</evidence>
<dbReference type="AlphaFoldDB" id="A0A1H3MWN1"/>
<evidence type="ECO:0000256" key="4">
    <source>
        <dbReference type="ARBA" id="ARBA00023163"/>
    </source>
</evidence>
<proteinExistence type="predicted"/>
<dbReference type="PRINTS" id="PR00400">
    <property type="entry name" value="TETREPRESSOR"/>
</dbReference>
<dbReference type="InterPro" id="IPR050109">
    <property type="entry name" value="HTH-type_TetR-like_transc_reg"/>
</dbReference>
<gene>
    <name evidence="7" type="ORF">SAMN05216554_1574</name>
</gene>
<evidence type="ECO:0000256" key="5">
    <source>
        <dbReference type="PROSITE-ProRule" id="PRU00335"/>
    </source>
</evidence>
<protein>
    <submittedName>
        <fullName evidence="7">Transcriptional regulator, TetR family</fullName>
    </submittedName>
</protein>
<dbReference type="GO" id="GO:0003700">
    <property type="term" value="F:DNA-binding transcription factor activity"/>
    <property type="evidence" value="ECO:0007669"/>
    <property type="project" value="TreeGrafter"/>
</dbReference>
<feature type="DNA-binding region" description="H-T-H motif" evidence="5">
    <location>
        <begin position="36"/>
        <end position="55"/>
    </location>
</feature>
<organism evidence="7 8">
    <name type="scientific">Herbiconiux ginsengi</name>
    <dbReference type="NCBI Taxonomy" id="381665"/>
    <lineage>
        <taxon>Bacteria</taxon>
        <taxon>Bacillati</taxon>
        <taxon>Actinomycetota</taxon>
        <taxon>Actinomycetes</taxon>
        <taxon>Micrococcales</taxon>
        <taxon>Microbacteriaceae</taxon>
        <taxon>Herbiconiux</taxon>
    </lineage>
</organism>
<keyword evidence="4" id="KW-0804">Transcription</keyword>
<dbReference type="PROSITE" id="PS50977">
    <property type="entry name" value="HTH_TETR_2"/>
    <property type="match status" value="1"/>
</dbReference>
<dbReference type="GO" id="GO:0000976">
    <property type="term" value="F:transcription cis-regulatory region binding"/>
    <property type="evidence" value="ECO:0007669"/>
    <property type="project" value="TreeGrafter"/>
</dbReference>
<dbReference type="Pfam" id="PF02909">
    <property type="entry name" value="TetR_C_1"/>
    <property type="match status" value="1"/>
</dbReference>
<dbReference type="PANTHER" id="PTHR30055:SF151">
    <property type="entry name" value="TRANSCRIPTIONAL REGULATORY PROTEIN"/>
    <property type="match status" value="1"/>
</dbReference>
<evidence type="ECO:0000313" key="7">
    <source>
        <dbReference type="EMBL" id="SDY80379.1"/>
    </source>
</evidence>
<dbReference type="InterPro" id="IPR003012">
    <property type="entry name" value="Tet_transcr_reg_TetR"/>
</dbReference>
<sequence>MVKSERPEPRTPRRSSRDVVAAALAILDRQGLPELTMRNLAESLGVQASALYWHFPNKQTLLAAVADEIVSRTRTRPAPADDWQDAVLFDALALHDALLAFKDGAEVVSSALALGLGAAEAGRRLAAGIERGGFDRMIAERAAEALLHFVIGQTWHEQQRLQADSLGVVVEPFATDPAAVDATQEGPAVFELGVALFLSGLEAREPAER</sequence>
<evidence type="ECO:0000313" key="8">
    <source>
        <dbReference type="Proteomes" id="UP000198891"/>
    </source>
</evidence>
<dbReference type="STRING" id="381665.SAMN05216554_1574"/>
<evidence type="ECO:0000256" key="2">
    <source>
        <dbReference type="ARBA" id="ARBA00023015"/>
    </source>
</evidence>
<dbReference type="Gene3D" id="1.10.10.60">
    <property type="entry name" value="Homeodomain-like"/>
    <property type="match status" value="1"/>
</dbReference>
<keyword evidence="2" id="KW-0805">Transcription regulation</keyword>
<dbReference type="Proteomes" id="UP000198891">
    <property type="component" value="Unassembled WGS sequence"/>
</dbReference>
<name>A0A1H3MWN1_9MICO</name>
<dbReference type="GO" id="GO:0045892">
    <property type="term" value="P:negative regulation of DNA-templated transcription"/>
    <property type="evidence" value="ECO:0007669"/>
    <property type="project" value="InterPro"/>
</dbReference>
<dbReference type="RefSeq" id="WP_245741347.1">
    <property type="nucleotide sequence ID" value="NZ_FNPZ01000001.1"/>
</dbReference>
<dbReference type="InterPro" id="IPR001647">
    <property type="entry name" value="HTH_TetR"/>
</dbReference>
<dbReference type="GO" id="GO:0046677">
    <property type="term" value="P:response to antibiotic"/>
    <property type="evidence" value="ECO:0007669"/>
    <property type="project" value="InterPro"/>
</dbReference>
<dbReference type="InterPro" id="IPR004111">
    <property type="entry name" value="Repressor_TetR_C"/>
</dbReference>
<evidence type="ECO:0000256" key="3">
    <source>
        <dbReference type="ARBA" id="ARBA00023125"/>
    </source>
</evidence>
<dbReference type="SUPFAM" id="SSF48498">
    <property type="entry name" value="Tetracyclin repressor-like, C-terminal domain"/>
    <property type="match status" value="1"/>
</dbReference>
<dbReference type="Pfam" id="PF00440">
    <property type="entry name" value="TetR_N"/>
    <property type="match status" value="1"/>
</dbReference>
<evidence type="ECO:0000259" key="6">
    <source>
        <dbReference type="PROSITE" id="PS50977"/>
    </source>
</evidence>
<dbReference type="InterPro" id="IPR009057">
    <property type="entry name" value="Homeodomain-like_sf"/>
</dbReference>
<dbReference type="InterPro" id="IPR036271">
    <property type="entry name" value="Tet_transcr_reg_TetR-rel_C_sf"/>
</dbReference>
<dbReference type="SUPFAM" id="SSF46689">
    <property type="entry name" value="Homeodomain-like"/>
    <property type="match status" value="1"/>
</dbReference>
<dbReference type="Gene3D" id="1.10.357.10">
    <property type="entry name" value="Tetracycline Repressor, domain 2"/>
    <property type="match status" value="1"/>
</dbReference>